<evidence type="ECO:0000256" key="3">
    <source>
        <dbReference type="ARBA" id="ARBA00023027"/>
    </source>
</evidence>
<dbReference type="InterPro" id="IPR016161">
    <property type="entry name" value="Ald_DH/histidinol_DH"/>
</dbReference>
<sequence length="1039" mass="113610">MKQADLPTLRERINRAFLQPEALLIPELTRLLDDYGQPAVEEFAAGLLTAMRGRQTADSAFEAFLREYSLDSAEGIVLMRMAEALLRIPDPATQNRFLREKLADADWLGHVLHSDSLMVKLASSALLLSGKLEQQIHRHADDKQQTLWSDLLSRLGEPVIRNTLIQAMHQLARHFVLAERIDAALRQAAGQPGYRYSFDMLGEAALSTADAERYFQAYSQAIATLAGVAGADIWANPGISIKLSALYPRYEALQAGRAIPAISEKLLPLVKQARAANISVTLDAEEAERLEMSLTIFAELGEHPDLAGWRGFGLAVQAYQKRALALINWLAELANRQQRMIPLRLVKGAYWDSEIKRAQENGWEDYPLFTRKAATDVSYLACAKLILSRPEAFYPQFATHNAHTVAAICRLGQDHPGFEFQRLHGMGQALYDQLLEQQPSLNCRVYAPVGGYRDLLPYLVRRLLENGANTSFIHQAENPAVSPQSLCRDPLLVLQNTEPAPLAPPKDLFAPQRQSSQGLNLSDLELLRQWQADLAKHGDKTWRAAPLVDGQICSGETFTVYSPFDRTTMVGQVSRSSPQTVEQALQQATHAFTAWRLCPVQTRAAYLNQAADLLEQQRLELAGLCIREAGRTFADALAEIREAVDLCRYYAAGAVELFGRPQALPGPTGEENKLYQYGRGVFVCISPWNFPLAIFIGQIAAALAAGNTVIAKPALQTSLTGMACVRLLHQAGIPGDVLHFLPGEGAILGKQLLSDQRVAGVAFTGSGATARGINLQLARRDGAIATLIAETGGQNAMLADSSAHAEQLVMDVLKSAFNSAGQRCSACRVLFLPEETADIVIERLIGAMQWLRLGSPLDLSTDVGPVIDQTALAKLHTHIAYLKQHAKLLYQLPMPAGLEKGWYFPPTLAEIAELSLLKQEVFGPILHIVRYAGSDLSGPIEAINASAYGLTLGLHSRIETTLQSARQQARIGNVYCNRNMIGAVVGSQPFGGMGLSGTGPKAGGPNYLLRFAVEQTVTNNLTAIGGNPWLLAKQRFRAE</sequence>
<dbReference type="InterPro" id="IPR015590">
    <property type="entry name" value="Aldehyde_DH_dom"/>
</dbReference>
<keyword evidence="5" id="KW-0805">Transcription regulation</keyword>
<dbReference type="InterPro" id="IPR024089">
    <property type="entry name" value="PRODH_PutA_dom_I/II"/>
</dbReference>
<dbReference type="Gene3D" id="3.40.309.10">
    <property type="entry name" value="Aldehyde Dehydrogenase, Chain A, domain 2"/>
    <property type="match status" value="1"/>
</dbReference>
<dbReference type="PIRSF" id="PIRSF000197">
    <property type="entry name" value="Bifunct_PutA"/>
    <property type="match status" value="1"/>
</dbReference>
<comment type="pathway">
    <text evidence="1 5">Amino-acid degradation; L-proline degradation into L-glutamate; L-glutamate from L-proline: step 2/2.</text>
</comment>
<keyword evidence="5" id="KW-0274">FAD</keyword>
<dbReference type="SUPFAM" id="SSF51730">
    <property type="entry name" value="FAD-linked oxidoreductase"/>
    <property type="match status" value="1"/>
</dbReference>
<dbReference type="Pfam" id="PF00171">
    <property type="entry name" value="Aldedh"/>
    <property type="match status" value="1"/>
</dbReference>
<dbReference type="NCBIfam" id="TIGR01238">
    <property type="entry name" value="D1pyr5carbox3"/>
    <property type="match status" value="1"/>
</dbReference>
<evidence type="ECO:0000313" key="10">
    <source>
        <dbReference type="Proteomes" id="UP001524499"/>
    </source>
</evidence>
<dbReference type="InterPro" id="IPR002872">
    <property type="entry name" value="Proline_DH_dom"/>
</dbReference>
<dbReference type="InterPro" id="IPR025703">
    <property type="entry name" value="Bifunct_PutA"/>
</dbReference>
<dbReference type="InterPro" id="IPR029041">
    <property type="entry name" value="FAD-linked_oxidoreductase-like"/>
</dbReference>
<dbReference type="Proteomes" id="UP001524499">
    <property type="component" value="Unassembled WGS sequence"/>
</dbReference>
<dbReference type="EMBL" id="JANIBJ010000015">
    <property type="protein sequence ID" value="MCQ8104371.1"/>
    <property type="molecule type" value="Genomic_DNA"/>
</dbReference>
<comment type="similarity">
    <text evidence="5">In the C-terminal section; belongs to the aldehyde dehydrogenase family.</text>
</comment>
<comment type="catalytic activity">
    <reaction evidence="4 5">
        <text>L-glutamate 5-semialdehyde + NAD(+) + H2O = L-glutamate + NADH + 2 H(+)</text>
        <dbReference type="Rhea" id="RHEA:30235"/>
        <dbReference type="ChEBI" id="CHEBI:15377"/>
        <dbReference type="ChEBI" id="CHEBI:15378"/>
        <dbReference type="ChEBI" id="CHEBI:29985"/>
        <dbReference type="ChEBI" id="CHEBI:57540"/>
        <dbReference type="ChEBI" id="CHEBI:57945"/>
        <dbReference type="ChEBI" id="CHEBI:58066"/>
        <dbReference type="EC" id="1.2.1.88"/>
    </reaction>
</comment>
<dbReference type="Pfam" id="PF01619">
    <property type="entry name" value="Pro_dh"/>
    <property type="match status" value="1"/>
</dbReference>
<dbReference type="Gene3D" id="3.40.605.10">
    <property type="entry name" value="Aldehyde Dehydrogenase, Chain A, domain 1"/>
    <property type="match status" value="1"/>
</dbReference>
<dbReference type="SUPFAM" id="SSF53720">
    <property type="entry name" value="ALDH-like"/>
    <property type="match status" value="1"/>
</dbReference>
<dbReference type="Gene3D" id="1.20.5.460">
    <property type="entry name" value="Single helix bin"/>
    <property type="match status" value="1"/>
</dbReference>
<evidence type="ECO:0000256" key="4">
    <source>
        <dbReference type="ARBA" id="ARBA00048142"/>
    </source>
</evidence>
<dbReference type="EC" id="1.2.1.88" evidence="5"/>
<dbReference type="GO" id="GO:0004657">
    <property type="term" value="F:proline dehydrogenase activity"/>
    <property type="evidence" value="ECO:0007669"/>
    <property type="project" value="UniProtKB-EC"/>
</dbReference>
<dbReference type="InterPro" id="IPR050485">
    <property type="entry name" value="Proline_metab_enzyme"/>
</dbReference>
<dbReference type="InterPro" id="IPR005933">
    <property type="entry name" value="PutA_C"/>
</dbReference>
<dbReference type="InterPro" id="IPR016162">
    <property type="entry name" value="Ald_DH_N"/>
</dbReference>
<comment type="catalytic activity">
    <reaction evidence="5">
        <text>L-proline + a quinone = (S)-1-pyrroline-5-carboxylate + a quinol + H(+)</text>
        <dbReference type="Rhea" id="RHEA:23784"/>
        <dbReference type="ChEBI" id="CHEBI:15378"/>
        <dbReference type="ChEBI" id="CHEBI:17388"/>
        <dbReference type="ChEBI" id="CHEBI:24646"/>
        <dbReference type="ChEBI" id="CHEBI:60039"/>
        <dbReference type="ChEBI" id="CHEBI:132124"/>
        <dbReference type="EC" id="1.5.5.2"/>
    </reaction>
</comment>
<evidence type="ECO:0000256" key="5">
    <source>
        <dbReference type="PIRNR" id="PIRNR000197"/>
    </source>
</evidence>
<dbReference type="PROSITE" id="PS00070">
    <property type="entry name" value="ALDEHYDE_DEHYDR_CYS"/>
    <property type="match status" value="1"/>
</dbReference>
<dbReference type="NCBIfam" id="NF008869">
    <property type="entry name" value="PRK11904.1"/>
    <property type="match status" value="1"/>
</dbReference>
<dbReference type="EC" id="1.5.5.2" evidence="5"/>
<protein>
    <recommendedName>
        <fullName evidence="5">Bifunctional protein PutA</fullName>
    </recommendedName>
    <domain>
        <recommendedName>
            <fullName evidence="5">Proline dehydrogenase</fullName>
            <ecNumber evidence="5">1.5.5.2</ecNumber>
        </recommendedName>
        <alternativeName>
            <fullName evidence="5">Proline oxidase</fullName>
        </alternativeName>
    </domain>
    <domain>
        <recommendedName>
            <fullName evidence="5">Delta-1-pyrroline-5-carboxylate dehydrogenase</fullName>
            <shortName evidence="5">P5C dehydrogenase</shortName>
            <ecNumber evidence="5">1.2.1.88</ecNumber>
        </recommendedName>
        <alternativeName>
            <fullName evidence="5">L-glutamate gamma-semialdehyde dehydrogenase</fullName>
        </alternativeName>
    </domain>
</protein>
<keyword evidence="5" id="KW-0238">DNA-binding</keyword>
<accession>A0ABT1TGJ2</accession>
<feature type="domain" description="Proline dehydrogenase" evidence="7">
    <location>
        <begin position="190"/>
        <end position="475"/>
    </location>
</feature>
<keyword evidence="10" id="KW-1185">Reference proteome</keyword>
<comment type="pathway">
    <text evidence="5">Amino-acid degradation; L-proline degradation into L-glutamate; L-glutamate from L-proline: step 1/2.</text>
</comment>
<feature type="domain" description="Proline dehydrogenase PutA" evidence="8">
    <location>
        <begin position="61"/>
        <end position="175"/>
    </location>
</feature>
<evidence type="ECO:0000259" key="7">
    <source>
        <dbReference type="Pfam" id="PF01619"/>
    </source>
</evidence>
<evidence type="ECO:0000256" key="1">
    <source>
        <dbReference type="ARBA" id="ARBA00004786"/>
    </source>
</evidence>
<dbReference type="InterPro" id="IPR016160">
    <property type="entry name" value="Ald_DH_CS_CYS"/>
</dbReference>
<keyword evidence="5" id="KW-0678">Repressor</keyword>
<dbReference type="InterPro" id="IPR016163">
    <property type="entry name" value="Ald_DH_C"/>
</dbReference>
<comment type="function">
    <text evidence="5">Oxidizes proline to glutamate for use as a carbon and nitrogen source.</text>
</comment>
<dbReference type="Gene3D" id="3.20.20.220">
    <property type="match status" value="1"/>
</dbReference>
<comment type="cofactor">
    <cofactor evidence="5">
        <name>FAD</name>
        <dbReference type="ChEBI" id="CHEBI:57692"/>
    </cofactor>
</comment>
<proteinExistence type="inferred from homology"/>
<keyword evidence="2 5" id="KW-0560">Oxidoreductase</keyword>
<name>A0ABT1TGJ2_9GAMM</name>
<evidence type="ECO:0000313" key="9">
    <source>
        <dbReference type="EMBL" id="MCQ8104371.1"/>
    </source>
</evidence>
<organism evidence="9 10">
    <name type="scientific">Methylomonas subterranea</name>
    <dbReference type="NCBI Taxonomy" id="2952225"/>
    <lineage>
        <taxon>Bacteria</taxon>
        <taxon>Pseudomonadati</taxon>
        <taxon>Pseudomonadota</taxon>
        <taxon>Gammaproteobacteria</taxon>
        <taxon>Methylococcales</taxon>
        <taxon>Methylococcaceae</taxon>
        <taxon>Methylomonas</taxon>
    </lineage>
</organism>
<reference evidence="9 10" key="1">
    <citation type="submission" date="2022-07" db="EMBL/GenBank/DDBJ databases">
        <title>Methylomonas rivi sp. nov., Methylomonas rosea sp. nov., Methylomonas aureus sp. nov. and Methylomonas subterranea sp. nov., four novel methanotrophs isolated from a freshwater creek and the deep terrestrial subsurface.</title>
        <authorList>
            <person name="Abin C."/>
            <person name="Sankaranarayanan K."/>
            <person name="Garner C."/>
            <person name="Sindelar R."/>
            <person name="Kotary K."/>
            <person name="Garner R."/>
            <person name="Barclay S."/>
            <person name="Lawson P."/>
            <person name="Krumholz L."/>
        </authorList>
    </citation>
    <scope>NUCLEOTIDE SEQUENCE [LARGE SCALE GENOMIC DNA]</scope>
    <source>
        <strain evidence="9 10">SURF-2</strain>
    </source>
</reference>
<dbReference type="GO" id="GO:0003842">
    <property type="term" value="F:L-glutamate gamma-semialdehyde dehydrogenase activity"/>
    <property type="evidence" value="ECO:0007669"/>
    <property type="project" value="UniProtKB-EC"/>
</dbReference>
<dbReference type="SUPFAM" id="SSF81935">
    <property type="entry name" value="N-terminal domain of bifunctional PutA protein"/>
    <property type="match status" value="1"/>
</dbReference>
<dbReference type="RefSeq" id="WP_256602174.1">
    <property type="nucleotide sequence ID" value="NZ_JANIBJ010000015.1"/>
</dbReference>
<evidence type="ECO:0000256" key="2">
    <source>
        <dbReference type="ARBA" id="ARBA00023002"/>
    </source>
</evidence>
<feature type="domain" description="Aldehyde dehydrogenase" evidence="6">
    <location>
        <begin position="555"/>
        <end position="1016"/>
    </location>
</feature>
<evidence type="ECO:0000259" key="6">
    <source>
        <dbReference type="Pfam" id="PF00171"/>
    </source>
</evidence>
<evidence type="ECO:0000259" key="8">
    <source>
        <dbReference type="Pfam" id="PF14850"/>
    </source>
</evidence>
<comment type="caution">
    <text evidence="9">The sequence shown here is derived from an EMBL/GenBank/DDBJ whole genome shotgun (WGS) entry which is preliminary data.</text>
</comment>
<dbReference type="CDD" id="cd07125">
    <property type="entry name" value="ALDH_PutA-P5CDH"/>
    <property type="match status" value="1"/>
</dbReference>
<keyword evidence="5" id="KW-0804">Transcription</keyword>
<keyword evidence="3 5" id="KW-0520">NAD</keyword>
<dbReference type="InterPro" id="IPR024082">
    <property type="entry name" value="PRODH_PutA_dom_II"/>
</dbReference>
<dbReference type="PANTHER" id="PTHR42862">
    <property type="entry name" value="DELTA-1-PYRROLINE-5-CARBOXYLATE DEHYDROGENASE 1, ISOFORM A-RELATED"/>
    <property type="match status" value="1"/>
</dbReference>
<keyword evidence="5" id="KW-0285">Flavoprotein</keyword>
<dbReference type="Pfam" id="PF14850">
    <property type="entry name" value="Pro_dh-DNA_bdg"/>
    <property type="match status" value="1"/>
</dbReference>
<dbReference type="PANTHER" id="PTHR42862:SF1">
    <property type="entry name" value="DELTA-1-PYRROLINE-5-CARBOXYLATE DEHYDROGENASE 2, ISOFORM A-RELATED"/>
    <property type="match status" value="1"/>
</dbReference>
<comment type="similarity">
    <text evidence="5">In the N-terminal section; belongs to the proline dehydrogenase family.</text>
</comment>
<keyword evidence="5" id="KW-0642">Proline metabolism</keyword>
<gene>
    <name evidence="9" type="primary">putA</name>
    <name evidence="9" type="ORF">NP590_09680</name>
</gene>